<evidence type="ECO:0000313" key="3">
    <source>
        <dbReference type="Proteomes" id="UP001283341"/>
    </source>
</evidence>
<evidence type="ECO:0000313" key="2">
    <source>
        <dbReference type="EMBL" id="KAK3319181.1"/>
    </source>
</evidence>
<dbReference type="EMBL" id="JAUEDM010000013">
    <property type="protein sequence ID" value="KAK3311853.1"/>
    <property type="molecule type" value="Genomic_DNA"/>
</dbReference>
<protein>
    <recommendedName>
        <fullName evidence="4">NACHT domain-containing protein</fullName>
    </recommendedName>
</protein>
<dbReference type="AlphaFoldDB" id="A0AAE0I643"/>
<reference evidence="2" key="1">
    <citation type="journal article" date="2023" name="Mol. Phylogenet. Evol.">
        <title>Genome-scale phylogeny and comparative genomics of the fungal order Sordariales.</title>
        <authorList>
            <person name="Hensen N."/>
            <person name="Bonometti L."/>
            <person name="Westerberg I."/>
            <person name="Brannstrom I.O."/>
            <person name="Guillou S."/>
            <person name="Cros-Aarteil S."/>
            <person name="Calhoun S."/>
            <person name="Haridas S."/>
            <person name="Kuo A."/>
            <person name="Mondo S."/>
            <person name="Pangilinan J."/>
            <person name="Riley R."/>
            <person name="LaButti K."/>
            <person name="Andreopoulos B."/>
            <person name="Lipzen A."/>
            <person name="Chen C."/>
            <person name="Yan M."/>
            <person name="Daum C."/>
            <person name="Ng V."/>
            <person name="Clum A."/>
            <person name="Steindorff A."/>
            <person name="Ohm R.A."/>
            <person name="Martin F."/>
            <person name="Silar P."/>
            <person name="Natvig D.O."/>
            <person name="Lalanne C."/>
            <person name="Gautier V."/>
            <person name="Ament-Velasquez S.L."/>
            <person name="Kruys A."/>
            <person name="Hutchinson M.I."/>
            <person name="Powell A.J."/>
            <person name="Barry K."/>
            <person name="Miller A.N."/>
            <person name="Grigoriev I.V."/>
            <person name="Debuchy R."/>
            <person name="Gladieux P."/>
            <person name="Hiltunen Thoren M."/>
            <person name="Johannesson H."/>
        </authorList>
    </citation>
    <scope>NUCLEOTIDE SEQUENCE</scope>
    <source>
        <strain evidence="2">CBS 118394</strain>
    </source>
</reference>
<name>A0AAE0I643_9PEZI</name>
<keyword evidence="3" id="KW-1185">Reference proteome</keyword>
<dbReference type="InterPro" id="IPR027417">
    <property type="entry name" value="P-loop_NTPase"/>
</dbReference>
<accession>A0AAE0I643</accession>
<evidence type="ECO:0008006" key="4">
    <source>
        <dbReference type="Google" id="ProtNLM"/>
    </source>
</evidence>
<reference evidence="2" key="2">
    <citation type="submission" date="2023-06" db="EMBL/GenBank/DDBJ databases">
        <authorList>
            <consortium name="Lawrence Berkeley National Laboratory"/>
            <person name="Haridas S."/>
            <person name="Hensen N."/>
            <person name="Bonometti L."/>
            <person name="Westerberg I."/>
            <person name="Brannstrom I.O."/>
            <person name="Guillou S."/>
            <person name="Cros-Aarteil S."/>
            <person name="Calhoun S."/>
            <person name="Kuo A."/>
            <person name="Mondo S."/>
            <person name="Pangilinan J."/>
            <person name="Riley R."/>
            <person name="Labutti K."/>
            <person name="Andreopoulos B."/>
            <person name="Lipzen A."/>
            <person name="Chen C."/>
            <person name="Yanf M."/>
            <person name="Daum C."/>
            <person name="Ng V."/>
            <person name="Clum A."/>
            <person name="Steindorff A."/>
            <person name="Ohm R."/>
            <person name="Martin F."/>
            <person name="Silar P."/>
            <person name="Natvig D."/>
            <person name="Lalanne C."/>
            <person name="Gautier V."/>
            <person name="Ament-Velasquez S.L."/>
            <person name="Kruys A."/>
            <person name="Hutchinson M.I."/>
            <person name="Powell A.J."/>
            <person name="Barry K."/>
            <person name="Miller A.N."/>
            <person name="Grigoriev I.V."/>
            <person name="Debuchy R."/>
            <person name="Gladieux P."/>
            <person name="Thoren M.H."/>
            <person name="Johannesson H."/>
        </authorList>
    </citation>
    <scope>NUCLEOTIDE SEQUENCE</scope>
    <source>
        <strain evidence="2">CBS 118394</strain>
    </source>
</reference>
<dbReference type="EMBL" id="JAUEDM010000004">
    <property type="protein sequence ID" value="KAK3319181.1"/>
    <property type="molecule type" value="Genomic_DNA"/>
</dbReference>
<gene>
    <name evidence="1" type="ORF">B0H66DRAFT_596251</name>
    <name evidence="2" type="ORF">B0H66DRAFT_623623</name>
</gene>
<evidence type="ECO:0000313" key="1">
    <source>
        <dbReference type="EMBL" id="KAK3311853.1"/>
    </source>
</evidence>
<proteinExistence type="predicted"/>
<sequence>MSPDKGYNLEGLFLREYFSNTQNREAFAKQLDRALAATGFGRTLFILDGLDEVFEGLEECSEMFSFLRFLLERPNVIITSRPSARLPGGWLPARYLELETHGFYAEQVAVNITLAFADLVTAFFDRSGASRSKCSSKVTGSSRILCGFKFSWTRSALSGTDASALTLVFRS</sequence>
<dbReference type="Gene3D" id="3.40.50.300">
    <property type="entry name" value="P-loop containing nucleotide triphosphate hydrolases"/>
    <property type="match status" value="1"/>
</dbReference>
<comment type="caution">
    <text evidence="2">The sequence shown here is derived from an EMBL/GenBank/DDBJ whole genome shotgun (WGS) entry which is preliminary data.</text>
</comment>
<dbReference type="Proteomes" id="UP001283341">
    <property type="component" value="Unassembled WGS sequence"/>
</dbReference>
<organism evidence="2 3">
    <name type="scientific">Apodospora peruviana</name>
    <dbReference type="NCBI Taxonomy" id="516989"/>
    <lineage>
        <taxon>Eukaryota</taxon>
        <taxon>Fungi</taxon>
        <taxon>Dikarya</taxon>
        <taxon>Ascomycota</taxon>
        <taxon>Pezizomycotina</taxon>
        <taxon>Sordariomycetes</taxon>
        <taxon>Sordariomycetidae</taxon>
        <taxon>Sordariales</taxon>
        <taxon>Lasiosphaeriaceae</taxon>
        <taxon>Apodospora</taxon>
    </lineage>
</organism>